<keyword evidence="2" id="KW-0547">Nucleotide-binding</keyword>
<dbReference type="PANTHER" id="PTHR11575">
    <property type="entry name" value="5'-NUCLEOTIDASE-RELATED"/>
    <property type="match status" value="1"/>
</dbReference>
<dbReference type="Gene3D" id="3.90.780.10">
    <property type="entry name" value="5'-Nucleotidase, C-terminal domain"/>
    <property type="match status" value="1"/>
</dbReference>
<feature type="domain" description="Calcineurin-like phosphoesterase" evidence="3">
    <location>
        <begin position="10"/>
        <end position="206"/>
    </location>
</feature>
<dbReference type="STRING" id="1045775.SAMN05216378_2748"/>
<keyword evidence="1" id="KW-0732">Signal</keyword>
<dbReference type="GO" id="GO:0030288">
    <property type="term" value="C:outer membrane-bounded periplasmic space"/>
    <property type="evidence" value="ECO:0007669"/>
    <property type="project" value="TreeGrafter"/>
</dbReference>
<evidence type="ECO:0000256" key="2">
    <source>
        <dbReference type="RuleBase" id="RU362119"/>
    </source>
</evidence>
<comment type="similarity">
    <text evidence="2">Belongs to the 5'-nucleotidase family.</text>
</comment>
<dbReference type="Pfam" id="PF02872">
    <property type="entry name" value="5_nucleotid_C"/>
    <property type="match status" value="1"/>
</dbReference>
<dbReference type="InterPro" id="IPR008334">
    <property type="entry name" value="5'-Nucleotdase_C"/>
</dbReference>
<dbReference type="GO" id="GO:0008253">
    <property type="term" value="F:5'-nucleotidase activity"/>
    <property type="evidence" value="ECO:0007669"/>
    <property type="project" value="TreeGrafter"/>
</dbReference>
<dbReference type="InterPro" id="IPR004843">
    <property type="entry name" value="Calcineurin-like_PHP"/>
</dbReference>
<evidence type="ECO:0000259" key="4">
    <source>
        <dbReference type="Pfam" id="PF02872"/>
    </source>
</evidence>
<dbReference type="GO" id="GO:0009166">
    <property type="term" value="P:nucleotide catabolic process"/>
    <property type="evidence" value="ECO:0007669"/>
    <property type="project" value="InterPro"/>
</dbReference>
<evidence type="ECO:0000259" key="3">
    <source>
        <dbReference type="Pfam" id="PF00149"/>
    </source>
</evidence>
<dbReference type="GO" id="GO:0000166">
    <property type="term" value="F:nucleotide binding"/>
    <property type="evidence" value="ECO:0007669"/>
    <property type="project" value="UniProtKB-KW"/>
</dbReference>
<dbReference type="AlphaFoldDB" id="A0A1I1YPW0"/>
<dbReference type="PRINTS" id="PR01607">
    <property type="entry name" value="APYRASEFAMLY"/>
</dbReference>
<dbReference type="InterPro" id="IPR036907">
    <property type="entry name" value="5'-Nucleotdase_C_sf"/>
</dbReference>
<dbReference type="CDD" id="cd00845">
    <property type="entry name" value="MPP_UshA_N_like"/>
    <property type="match status" value="1"/>
</dbReference>
<protein>
    <submittedName>
        <fullName evidence="5">2',3'-cyclic-nucleotide 2'-phosphodiesterase/5'-or 3'-nucleotidase, 5'-nucleotidase family</fullName>
    </submittedName>
</protein>
<dbReference type="GO" id="GO:0008768">
    <property type="term" value="F:UDP-sugar diphosphatase activity"/>
    <property type="evidence" value="ECO:0007669"/>
    <property type="project" value="TreeGrafter"/>
</dbReference>
<dbReference type="InterPro" id="IPR029052">
    <property type="entry name" value="Metallo-depent_PP-like"/>
</dbReference>
<accession>A0A1I1YPW0</accession>
<name>A0A1I1YPW0_9BACL</name>
<dbReference type="RefSeq" id="WP_091185733.1">
    <property type="nucleotide sequence ID" value="NZ_FOMT01000002.1"/>
</dbReference>
<dbReference type="SUPFAM" id="SSF56300">
    <property type="entry name" value="Metallo-dependent phosphatases"/>
    <property type="match status" value="1"/>
</dbReference>
<gene>
    <name evidence="5" type="ORF">SAMN05216378_2748</name>
</gene>
<dbReference type="Pfam" id="PF00149">
    <property type="entry name" value="Metallophos"/>
    <property type="match status" value="1"/>
</dbReference>
<evidence type="ECO:0000313" key="6">
    <source>
        <dbReference type="Proteomes" id="UP000198855"/>
    </source>
</evidence>
<dbReference type="PANTHER" id="PTHR11575:SF23">
    <property type="entry name" value="5-NUCLEOTIDASE FAMILY PROTEIN"/>
    <property type="match status" value="1"/>
</dbReference>
<organism evidence="5 6">
    <name type="scientific">Paenibacillus catalpae</name>
    <dbReference type="NCBI Taxonomy" id="1045775"/>
    <lineage>
        <taxon>Bacteria</taxon>
        <taxon>Bacillati</taxon>
        <taxon>Bacillota</taxon>
        <taxon>Bacilli</taxon>
        <taxon>Bacillales</taxon>
        <taxon>Paenibacillaceae</taxon>
        <taxon>Paenibacillus</taxon>
    </lineage>
</organism>
<keyword evidence="6" id="KW-1185">Reference proteome</keyword>
<proteinExistence type="inferred from homology"/>
<dbReference type="Proteomes" id="UP000198855">
    <property type="component" value="Unassembled WGS sequence"/>
</dbReference>
<dbReference type="InterPro" id="IPR006179">
    <property type="entry name" value="5_nucleotidase/apyrase"/>
</dbReference>
<reference evidence="6" key="1">
    <citation type="submission" date="2016-10" db="EMBL/GenBank/DDBJ databases">
        <authorList>
            <person name="Varghese N."/>
            <person name="Submissions S."/>
        </authorList>
    </citation>
    <scope>NUCLEOTIDE SEQUENCE [LARGE SCALE GENOMIC DNA]</scope>
    <source>
        <strain evidence="6">CGMCC 1.10784</strain>
    </source>
</reference>
<dbReference type="OrthoDB" id="9793179at2"/>
<dbReference type="Gene3D" id="3.60.21.10">
    <property type="match status" value="1"/>
</dbReference>
<sequence length="479" mass="52504">MTFSNRPIIILHSNDIHSRLENAARIASYIEEQRNAHGSGNLLCLDIGDHMDRIRLETEGSDGRVNVELLNAAGYDVVTLGNNEGLTYSKETLEQVYREAKFTLICANMREMDTGRLPEWLLPSTVIERGGIKIGLIAATARFTDFYELLGWDLTDPFEAIGEEVEKLRGQVDIIAVMSHLGIIIDKQMAEKIPGIDLIMGGHTHHLLEEPLVIGGTSICAAGKFGDQIGRVELEMDESAKRPVIRAACVPMAAYAEHPAAAAIIGGYREAGQRRLSRVITRLDAPLPALPERESPLGNLLAAGLRRHTNAEIGIVNTGQLLGGLQQGDVTEGQLHALCPSPINPCRMLLSGANIRAALEEALLPAFTSMPIKGYGFRGEVLGTLAIDGMEVEYDPALPELHRIVSILVNGQPLSDDREYVVGCIDMFTFHIGYLSLGQASEVSYYLPEFIRDLLASELRDGHGITACHQERWRILSNF</sequence>
<keyword evidence="2" id="KW-0378">Hydrolase</keyword>
<evidence type="ECO:0000256" key="1">
    <source>
        <dbReference type="ARBA" id="ARBA00022729"/>
    </source>
</evidence>
<evidence type="ECO:0000313" key="5">
    <source>
        <dbReference type="EMBL" id="SFE21547.1"/>
    </source>
</evidence>
<dbReference type="SUPFAM" id="SSF55816">
    <property type="entry name" value="5'-nucleotidase (syn. UDP-sugar hydrolase), C-terminal domain"/>
    <property type="match status" value="1"/>
</dbReference>
<feature type="domain" description="5'-Nucleotidase C-terminal" evidence="4">
    <location>
        <begin position="289"/>
        <end position="422"/>
    </location>
</feature>
<dbReference type="EMBL" id="FOMT01000002">
    <property type="protein sequence ID" value="SFE21547.1"/>
    <property type="molecule type" value="Genomic_DNA"/>
</dbReference>